<dbReference type="GO" id="GO:0031267">
    <property type="term" value="F:small GTPase binding"/>
    <property type="evidence" value="ECO:0007669"/>
    <property type="project" value="TreeGrafter"/>
</dbReference>
<feature type="region of interest" description="Disordered" evidence="1">
    <location>
        <begin position="268"/>
        <end position="289"/>
    </location>
</feature>
<feature type="region of interest" description="Disordered" evidence="1">
    <location>
        <begin position="100"/>
        <end position="179"/>
    </location>
</feature>
<gene>
    <name evidence="3" type="ORF">PBRASI_LOCUS3405</name>
</gene>
<dbReference type="PANTHER" id="PTHR47219:SF15">
    <property type="entry name" value="TBC1 DOMAIN FAMILY MEMBER 12 ISOFORM X1"/>
    <property type="match status" value="1"/>
</dbReference>
<dbReference type="OrthoDB" id="289721at2759"/>
<feature type="compositionally biased region" description="Basic and acidic residues" evidence="1">
    <location>
        <begin position="102"/>
        <end position="114"/>
    </location>
</feature>
<feature type="compositionally biased region" description="Polar residues" evidence="1">
    <location>
        <begin position="196"/>
        <end position="233"/>
    </location>
</feature>
<dbReference type="EMBL" id="CAJVPI010000305">
    <property type="protein sequence ID" value="CAG8516741.1"/>
    <property type="molecule type" value="Genomic_DNA"/>
</dbReference>
<dbReference type="GO" id="GO:0005096">
    <property type="term" value="F:GTPase activator activity"/>
    <property type="evidence" value="ECO:0007669"/>
    <property type="project" value="TreeGrafter"/>
</dbReference>
<dbReference type="PROSITE" id="PS50086">
    <property type="entry name" value="TBC_RABGAP"/>
    <property type="match status" value="1"/>
</dbReference>
<evidence type="ECO:0000313" key="3">
    <source>
        <dbReference type="EMBL" id="CAG8516741.1"/>
    </source>
</evidence>
<name>A0A9N9F8H4_9GLOM</name>
<dbReference type="InterPro" id="IPR050302">
    <property type="entry name" value="Rab_GAP_TBC_domain"/>
</dbReference>
<dbReference type="AlphaFoldDB" id="A0A9N9F8H4"/>
<feature type="compositionally biased region" description="Low complexity" evidence="1">
    <location>
        <begin position="137"/>
        <end position="157"/>
    </location>
</feature>
<accession>A0A9N9F8H4</accession>
<organism evidence="3 4">
    <name type="scientific">Paraglomus brasilianum</name>
    <dbReference type="NCBI Taxonomy" id="144538"/>
    <lineage>
        <taxon>Eukaryota</taxon>
        <taxon>Fungi</taxon>
        <taxon>Fungi incertae sedis</taxon>
        <taxon>Mucoromycota</taxon>
        <taxon>Glomeromycotina</taxon>
        <taxon>Glomeromycetes</taxon>
        <taxon>Paraglomerales</taxon>
        <taxon>Paraglomeraceae</taxon>
        <taxon>Paraglomus</taxon>
    </lineage>
</organism>
<reference evidence="3" key="1">
    <citation type="submission" date="2021-06" db="EMBL/GenBank/DDBJ databases">
        <authorList>
            <person name="Kallberg Y."/>
            <person name="Tangrot J."/>
            <person name="Rosling A."/>
        </authorList>
    </citation>
    <scope>NUCLEOTIDE SEQUENCE</scope>
    <source>
        <strain evidence="3">BR232B</strain>
    </source>
</reference>
<feature type="compositionally biased region" description="Basic and acidic residues" evidence="1">
    <location>
        <begin position="235"/>
        <end position="244"/>
    </location>
</feature>
<protein>
    <submittedName>
        <fullName evidence="3">3581_t:CDS:1</fullName>
    </submittedName>
</protein>
<comment type="caution">
    <text evidence="3">The sequence shown here is derived from an EMBL/GenBank/DDBJ whole genome shotgun (WGS) entry which is preliminary data.</text>
</comment>
<proteinExistence type="predicted"/>
<evidence type="ECO:0000256" key="1">
    <source>
        <dbReference type="SAM" id="MobiDB-lite"/>
    </source>
</evidence>
<dbReference type="Proteomes" id="UP000789739">
    <property type="component" value="Unassembled WGS sequence"/>
</dbReference>
<keyword evidence="4" id="KW-1185">Reference proteome</keyword>
<evidence type="ECO:0000259" key="2">
    <source>
        <dbReference type="PROSITE" id="PS50086"/>
    </source>
</evidence>
<feature type="region of interest" description="Disordered" evidence="1">
    <location>
        <begin position="196"/>
        <end position="246"/>
    </location>
</feature>
<evidence type="ECO:0000313" key="4">
    <source>
        <dbReference type="Proteomes" id="UP000789739"/>
    </source>
</evidence>
<dbReference type="InterPro" id="IPR035969">
    <property type="entry name" value="Rab-GAP_TBC_sf"/>
</dbReference>
<dbReference type="SUPFAM" id="SSF47923">
    <property type="entry name" value="Ypt/Rab-GAP domain of gyp1p"/>
    <property type="match status" value="2"/>
</dbReference>
<dbReference type="PANTHER" id="PTHR47219">
    <property type="entry name" value="RAB GTPASE-ACTIVATING PROTEIN 1-LIKE"/>
    <property type="match status" value="1"/>
</dbReference>
<dbReference type="Pfam" id="PF00566">
    <property type="entry name" value="RabGAP-TBC"/>
    <property type="match status" value="1"/>
</dbReference>
<feature type="compositionally biased region" description="Basic and acidic residues" evidence="1">
    <location>
        <begin position="271"/>
        <end position="289"/>
    </location>
</feature>
<feature type="domain" description="Rab-GAP TBC" evidence="2">
    <location>
        <begin position="350"/>
        <end position="556"/>
    </location>
</feature>
<dbReference type="Gene3D" id="1.10.10.750">
    <property type="entry name" value="Ypt/Rab-GAP domain of gyp1p, domain 1"/>
    <property type="match status" value="1"/>
</dbReference>
<dbReference type="InterPro" id="IPR000195">
    <property type="entry name" value="Rab-GAP-TBC_dom"/>
</dbReference>
<dbReference type="Gene3D" id="1.10.8.270">
    <property type="entry name" value="putative rabgap domain of human tbc1 domain family member 14 like domains"/>
    <property type="match status" value="1"/>
</dbReference>
<sequence>MNPDETILPHNKILDIGGNDMVPKNVSTVELSLTPTQSLVPTAFQKSSQLSATELFTSSTLFVDSLMTDATSDQVLAELAVEPKPVEVKIDKFVEDDTQPQRFEEISLEDDSHRSRTPVSDSERKDKRKPKPFTIIVSKASPTSSALSSPSSLSLKVSNEDLSSEGEEDAYGNQLNGQSSGPFYCVPITPAVSQKNLADTTKAQRSSSDDSMLQSRNQGLPTGTRSRSLTMLDSSRPDHEHEMTRTNSHSRFFLWSTTNVHPLDLYISKTRPRDLPPKSPEEDKKHLREHEIMMRKAQRAAAKKARNEQKKKEQRDKQYRTELNIWENEILPNWHLARHEKSTRELWWKGLPPRCRSKVWGLCIGNALAITQATYDMCLDRAFEVKSESTDGLGSPTRVDSANKMAEIFENIEKDVLTTLPALGLFQGENPLCESLRSVIEAYVFYWKDPKYISGINNIAAMFLLNMDALSSFVYMVNLSKRPCISAFFGIGEKINYYLRAFSALFKSYNPKLYEHFKTLQLYPSLFLSRWFTTMFTCFLPLDIASHIWDCYFLHGEVFLFRAAFGVLFALEPQLYGSLDETLKVLTSEPLTGVGIEKVFDYIEKVELKEETYQNLIVKEISGS</sequence>
<dbReference type="SMART" id="SM00164">
    <property type="entry name" value="TBC"/>
    <property type="match status" value="1"/>
</dbReference>
<dbReference type="Gene3D" id="1.10.472.80">
    <property type="entry name" value="Ypt/Rab-GAP domain of gyp1p, domain 3"/>
    <property type="match status" value="1"/>
</dbReference>